<dbReference type="GO" id="GO:0006139">
    <property type="term" value="P:nucleobase-containing compound metabolic process"/>
    <property type="evidence" value="ECO:0007669"/>
    <property type="project" value="InterPro"/>
</dbReference>
<evidence type="ECO:0000256" key="4">
    <source>
        <dbReference type="ARBA" id="ARBA00038058"/>
    </source>
</evidence>
<dbReference type="GO" id="GO:0016818">
    <property type="term" value="F:hydrolase activity, acting on acid anhydrides, in phosphorus-containing anhydrides"/>
    <property type="evidence" value="ECO:0007669"/>
    <property type="project" value="InterPro"/>
</dbReference>
<dbReference type="SMART" id="SM00491">
    <property type="entry name" value="HELICc2"/>
    <property type="match status" value="1"/>
</dbReference>
<name>A0A1N7KGC6_9PROT</name>
<dbReference type="Proteomes" id="UP000185678">
    <property type="component" value="Unassembled WGS sequence"/>
</dbReference>
<keyword evidence="7" id="KW-1185">Reference proteome</keyword>
<dbReference type="PROSITE" id="PS51193">
    <property type="entry name" value="HELICASE_ATP_BIND_2"/>
    <property type="match status" value="1"/>
</dbReference>
<feature type="domain" description="Helicase ATP-binding" evidence="5">
    <location>
        <begin position="224"/>
        <end position="500"/>
    </location>
</feature>
<evidence type="ECO:0000259" key="5">
    <source>
        <dbReference type="PROSITE" id="PS51193"/>
    </source>
</evidence>
<dbReference type="InterPro" id="IPR045028">
    <property type="entry name" value="DinG/Rad3-like"/>
</dbReference>
<dbReference type="OrthoDB" id="9805194at2"/>
<comment type="similarity">
    <text evidence="4">Belongs to the helicase family. DinG subfamily.</text>
</comment>
<keyword evidence="6" id="KW-0347">Helicase</keyword>
<keyword evidence="1" id="KW-0547">Nucleotide-binding</keyword>
<dbReference type="PANTHER" id="PTHR11472:SF34">
    <property type="entry name" value="REGULATOR OF TELOMERE ELONGATION HELICASE 1"/>
    <property type="match status" value="1"/>
</dbReference>
<dbReference type="AlphaFoldDB" id="A0A1N7KGC6"/>
<dbReference type="STRING" id="80876.SAMN05421779_102764"/>
<dbReference type="InterPro" id="IPR014013">
    <property type="entry name" value="Helic_SF1/SF2_ATP-bd_DinG/Rad3"/>
</dbReference>
<evidence type="ECO:0000256" key="3">
    <source>
        <dbReference type="ARBA" id="ARBA00022840"/>
    </source>
</evidence>
<organism evidence="6 7">
    <name type="scientific">Insolitispirillum peregrinum</name>
    <dbReference type="NCBI Taxonomy" id="80876"/>
    <lineage>
        <taxon>Bacteria</taxon>
        <taxon>Pseudomonadati</taxon>
        <taxon>Pseudomonadota</taxon>
        <taxon>Alphaproteobacteria</taxon>
        <taxon>Rhodospirillales</taxon>
        <taxon>Novispirillaceae</taxon>
        <taxon>Insolitispirillum</taxon>
    </lineage>
</organism>
<dbReference type="Pfam" id="PF13307">
    <property type="entry name" value="Helicase_C_2"/>
    <property type="match status" value="1"/>
</dbReference>
<dbReference type="InterPro" id="IPR027417">
    <property type="entry name" value="P-loop_NTPase"/>
</dbReference>
<keyword evidence="3" id="KW-0067">ATP-binding</keyword>
<dbReference type="Gene3D" id="3.40.50.300">
    <property type="entry name" value="P-loop containing nucleotide triphosphate hydrolases"/>
    <property type="match status" value="2"/>
</dbReference>
<dbReference type="SUPFAM" id="SSF52540">
    <property type="entry name" value="P-loop containing nucleoside triphosphate hydrolases"/>
    <property type="match status" value="1"/>
</dbReference>
<dbReference type="GO" id="GO:0003678">
    <property type="term" value="F:DNA helicase activity"/>
    <property type="evidence" value="ECO:0007669"/>
    <property type="project" value="TreeGrafter"/>
</dbReference>
<dbReference type="InterPro" id="IPR006555">
    <property type="entry name" value="ATP-dep_Helicase_C"/>
</dbReference>
<dbReference type="PANTHER" id="PTHR11472">
    <property type="entry name" value="DNA REPAIR DEAD HELICASE RAD3/XP-D SUBFAMILY MEMBER"/>
    <property type="match status" value="1"/>
</dbReference>
<evidence type="ECO:0000256" key="2">
    <source>
        <dbReference type="ARBA" id="ARBA00022801"/>
    </source>
</evidence>
<dbReference type="EMBL" id="FTOA01000002">
    <property type="protein sequence ID" value="SIS60625.1"/>
    <property type="molecule type" value="Genomic_DNA"/>
</dbReference>
<gene>
    <name evidence="6" type="ORF">SAMN05421779_102764</name>
</gene>
<dbReference type="RefSeq" id="WP_084194660.1">
    <property type="nucleotide sequence ID" value="NZ_FTOA01000002.1"/>
</dbReference>
<proteinExistence type="inferred from homology"/>
<keyword evidence="2" id="KW-0378">Hydrolase</keyword>
<dbReference type="GO" id="GO:0003676">
    <property type="term" value="F:nucleic acid binding"/>
    <property type="evidence" value="ECO:0007669"/>
    <property type="project" value="InterPro"/>
</dbReference>
<evidence type="ECO:0000256" key="1">
    <source>
        <dbReference type="ARBA" id="ARBA00022741"/>
    </source>
</evidence>
<accession>A0A1N7KGC6</accession>
<evidence type="ECO:0000313" key="7">
    <source>
        <dbReference type="Proteomes" id="UP000185678"/>
    </source>
</evidence>
<evidence type="ECO:0000313" key="6">
    <source>
        <dbReference type="EMBL" id="SIS60625.1"/>
    </source>
</evidence>
<dbReference type="GO" id="GO:0005524">
    <property type="term" value="F:ATP binding"/>
    <property type="evidence" value="ECO:0007669"/>
    <property type="project" value="UniProtKB-KW"/>
</dbReference>
<protein>
    <submittedName>
        <fullName evidence="6">ATP-dependent DNA helicase DinG</fullName>
    </submittedName>
</protein>
<sequence length="938" mass="102226">MTDEASPPSLFSGPAAASSRPAAPIGDARIVLPNVPVIVGGLRRAAVFTPDGELDTLAPAAAARMARGAHPIVCHMPATATRLGCAPFYAHDVLELFAFARPARFCLPTPRGLCSALALTIPNGLEEEAQALIACVRALLVEISQFHRRDATMARGTAWAMARGGWGWGNSVLAALGVHGEMPHRTNVAAGFRVWDHLPEINDFYPDAPPANQPVSAAEARARLAELLGDNAEARPQQADFSAALTAAFAPRDQQGTPHMVLAEAGTGTGKTLGYIAPASVWAEKNEGCVWVSTYTRNLQRQLDSELDRLHSDPIEKARKVVIRKGRENYLCLLNMEEAVSRLGADPRQAIALGLMARWAINSRDGDMVGGDFPGWLTEVVGRAATVELMDRRGECLFTACTHYNKCFIERAVRKSRRARIVVANHALVMVQAAQGGIEDGSLPTRFVFDEGHHVFDAADSAFSAHLSGGETAELRRWLLGAEENGRSRARGLRRRAEDLITSDNDAIDAMDAILQAATCLPGPLWNTRLLDGMPHGPTERFLALVRAQIYARCPDASGPYSLETETDPPVPDLLEAAVELEHALEILCTPTQAMIKALTTRLDTQADELDAAMRLRIESLTRSLERRILQPLTAWRAMLDALTEQTPDDFVDWFSVDRIDGRDLDVGMHRHWVDPTVPFAKSVAEAAHGLVITSATLRDGSGDAERDWQAAEARSGGIHLPSPPVRSVVASPFPYPDITRVLVVSDVRKDDLAQVAAAYRELFLAANGGGLGLFTAISRLRAVHQRIAPALDDAEIPLYAQHVDGMDVSTLVDIFRAERHSCLLGTDAVRDGVDVPGDSLRLIVFDRVPWPRPDILHKARRNAFGGRSYDDRLARLKLKQAFGRLVRRSGDRGVFVLLDPMMPSRLHGAFPEGVSVERVGLAEAVRLTRQFFQQQNS</sequence>
<reference evidence="6 7" key="1">
    <citation type="submission" date="2017-01" db="EMBL/GenBank/DDBJ databases">
        <authorList>
            <person name="Mah S.A."/>
            <person name="Swanson W.J."/>
            <person name="Moy G.W."/>
            <person name="Vacquier V.D."/>
        </authorList>
    </citation>
    <scope>NUCLEOTIDE SEQUENCE [LARGE SCALE GENOMIC DNA]</scope>
    <source>
        <strain evidence="6 7">DSM 11589</strain>
    </source>
</reference>